<feature type="compositionally biased region" description="Polar residues" evidence="1">
    <location>
        <begin position="318"/>
        <end position="327"/>
    </location>
</feature>
<protein>
    <submittedName>
        <fullName evidence="2">Uncharacterized protein</fullName>
    </submittedName>
</protein>
<reference evidence="2 3" key="1">
    <citation type="submission" date="2018-11" db="EMBL/GenBank/DDBJ databases">
        <title>Genome sequence and assembly of Colletotrichum spinosum.</title>
        <authorList>
            <person name="Gan P."/>
            <person name="Shirasu K."/>
        </authorList>
    </citation>
    <scope>NUCLEOTIDE SEQUENCE [LARGE SCALE GENOMIC DNA]</scope>
    <source>
        <strain evidence="2 3">CBS 515.97</strain>
    </source>
</reference>
<proteinExistence type="predicted"/>
<keyword evidence="3" id="KW-1185">Reference proteome</keyword>
<comment type="caution">
    <text evidence="2">The sequence shown here is derived from an EMBL/GenBank/DDBJ whole genome shotgun (WGS) entry which is preliminary data.</text>
</comment>
<organism evidence="2 3">
    <name type="scientific">Colletotrichum spinosum</name>
    <dbReference type="NCBI Taxonomy" id="1347390"/>
    <lineage>
        <taxon>Eukaryota</taxon>
        <taxon>Fungi</taxon>
        <taxon>Dikarya</taxon>
        <taxon>Ascomycota</taxon>
        <taxon>Pezizomycotina</taxon>
        <taxon>Sordariomycetes</taxon>
        <taxon>Hypocreomycetidae</taxon>
        <taxon>Glomerellales</taxon>
        <taxon>Glomerellaceae</taxon>
        <taxon>Colletotrichum</taxon>
        <taxon>Colletotrichum orbiculare species complex</taxon>
    </lineage>
</organism>
<dbReference type="Proteomes" id="UP000295083">
    <property type="component" value="Unassembled WGS sequence"/>
</dbReference>
<feature type="region of interest" description="Disordered" evidence="1">
    <location>
        <begin position="350"/>
        <end position="396"/>
    </location>
</feature>
<feature type="compositionally biased region" description="Basic and acidic residues" evidence="1">
    <location>
        <begin position="356"/>
        <end position="365"/>
    </location>
</feature>
<dbReference type="AlphaFoldDB" id="A0A4R8QDI9"/>
<dbReference type="EMBL" id="QAPG01000029">
    <property type="protein sequence ID" value="TDZ36802.1"/>
    <property type="molecule type" value="Genomic_DNA"/>
</dbReference>
<evidence type="ECO:0000313" key="2">
    <source>
        <dbReference type="EMBL" id="TDZ36802.1"/>
    </source>
</evidence>
<evidence type="ECO:0000313" key="3">
    <source>
        <dbReference type="Proteomes" id="UP000295083"/>
    </source>
</evidence>
<sequence>MSGQRDRGAAVITQEERIRRAEEAKRNIRMAVLFTPALLGRVEARIDANAFRRCISDNTIYQSICNSLKDRNLVERERRPDLVDFLALEAIVPVQYGGEYNRVLKDLFIRCHTEAWVDKAILAANHNWFRDQMDDARVFIKSQIDKIDSQLLEIVLEDIETNFYREDKEMHVLYKKGKHKMSMGENLSQRDVLSIVALNRGIYPTEVFRYLVVHQDGDHTTYGNCLPARHALYEDDEYQECAQPLANTVENQVQIQQLDDLDGLVEAMENKERSREVRQKIQEMKELMHGDFGVLRAVHGGRIRKSTPSSRRGPASVASDSRASSHIPSGVMAGQLDALDEDYARRHQAEQQRVLKTVEADDYRGCSHGSSCPDDIKEETPSEPEVIVRSGGVSTF</sequence>
<name>A0A4R8QDI9_9PEZI</name>
<evidence type="ECO:0000256" key="1">
    <source>
        <dbReference type="SAM" id="MobiDB-lite"/>
    </source>
</evidence>
<accession>A0A4R8QDI9</accession>
<gene>
    <name evidence="2" type="ORF">C8035_v008826</name>
</gene>
<feature type="region of interest" description="Disordered" evidence="1">
    <location>
        <begin position="300"/>
        <end position="330"/>
    </location>
</feature>